<feature type="compositionally biased region" description="Pro residues" evidence="1">
    <location>
        <begin position="1"/>
        <end position="14"/>
    </location>
</feature>
<evidence type="ECO:0000313" key="4">
    <source>
        <dbReference type="EMBL" id="NEA90189.1"/>
    </source>
</evidence>
<feature type="region of interest" description="Disordered" evidence="1">
    <location>
        <begin position="1"/>
        <end position="28"/>
    </location>
</feature>
<reference evidence="4" key="1">
    <citation type="submission" date="2020-01" db="EMBL/GenBank/DDBJ databases">
        <title>Insect and environment-associated Actinomycetes.</title>
        <authorList>
            <person name="Currrie C."/>
            <person name="Chevrette M."/>
            <person name="Carlson C."/>
            <person name="Stubbendieck R."/>
            <person name="Wendt-Pienkowski E."/>
        </authorList>
    </citation>
    <scope>NUCLEOTIDE SEQUENCE</scope>
    <source>
        <strain evidence="4">SID14436</strain>
    </source>
</reference>
<sequence length="239" mass="25221">MTTPDPQPPAPDPSQPSGTDAPGAGDEVHRSHAGIAGGVLLLAVCAWFGIDAAVRGEGRTLWLALASLLVAVPLVVAFTVRPAVYVNDDRLRIRNPFRLIVLPWGAVASLRSGYSNEVFDESGTKYQLWALPVSLRARKKAARREMRATGERAEGVDVRRAGQAPSVGDAFRRGGRSSAASEGPVRGRTDSVMDDLRALHERRQGAATAQGGTVVRWAYEILAPAAAGAVLLAVLLATG</sequence>
<name>A0A6G3R358_9ACTN</name>
<dbReference type="InterPro" id="IPR019692">
    <property type="entry name" value="CFP-6_PH"/>
</dbReference>
<keyword evidence="2" id="KW-1133">Transmembrane helix</keyword>
<organism evidence="4">
    <name type="scientific">Streptomyces sp. SID14436</name>
    <dbReference type="NCBI Taxonomy" id="2706070"/>
    <lineage>
        <taxon>Bacteria</taxon>
        <taxon>Bacillati</taxon>
        <taxon>Actinomycetota</taxon>
        <taxon>Actinomycetes</taxon>
        <taxon>Kitasatosporales</taxon>
        <taxon>Streptomycetaceae</taxon>
        <taxon>Streptomyces</taxon>
    </lineage>
</organism>
<feature type="domain" description="Low molecular weight protein antigen 6 PH" evidence="3">
    <location>
        <begin position="81"/>
        <end position="150"/>
    </location>
</feature>
<evidence type="ECO:0000256" key="1">
    <source>
        <dbReference type="SAM" id="MobiDB-lite"/>
    </source>
</evidence>
<feature type="region of interest" description="Disordered" evidence="1">
    <location>
        <begin position="166"/>
        <end position="190"/>
    </location>
</feature>
<feature type="transmembrane region" description="Helical" evidence="2">
    <location>
        <begin position="61"/>
        <end position="80"/>
    </location>
</feature>
<dbReference type="Pfam" id="PF10756">
    <property type="entry name" value="bPH_6"/>
    <property type="match status" value="1"/>
</dbReference>
<accession>A0A6G3R358</accession>
<protein>
    <submittedName>
        <fullName evidence="4">PH domain-containing protein</fullName>
    </submittedName>
</protein>
<proteinExistence type="predicted"/>
<feature type="transmembrane region" description="Helical" evidence="2">
    <location>
        <begin position="33"/>
        <end position="54"/>
    </location>
</feature>
<evidence type="ECO:0000256" key="2">
    <source>
        <dbReference type="SAM" id="Phobius"/>
    </source>
</evidence>
<evidence type="ECO:0000259" key="3">
    <source>
        <dbReference type="Pfam" id="PF10756"/>
    </source>
</evidence>
<dbReference type="RefSeq" id="WP_164336443.1">
    <property type="nucleotide sequence ID" value="NZ_JAAGMD010000831.1"/>
</dbReference>
<keyword evidence="2" id="KW-0812">Transmembrane</keyword>
<dbReference type="EMBL" id="JAAGMD010000831">
    <property type="protein sequence ID" value="NEA90189.1"/>
    <property type="molecule type" value="Genomic_DNA"/>
</dbReference>
<comment type="caution">
    <text evidence="4">The sequence shown here is derived from an EMBL/GenBank/DDBJ whole genome shotgun (WGS) entry which is preliminary data.</text>
</comment>
<keyword evidence="2" id="KW-0472">Membrane</keyword>
<dbReference type="AlphaFoldDB" id="A0A6G3R358"/>
<gene>
    <name evidence="4" type="ORF">G3I53_30155</name>
</gene>